<feature type="non-terminal residue" evidence="1">
    <location>
        <position position="1"/>
    </location>
</feature>
<dbReference type="EMBL" id="CAWUFR010000483">
    <property type="protein sequence ID" value="CAK6978408.1"/>
    <property type="molecule type" value="Genomic_DNA"/>
</dbReference>
<gene>
    <name evidence="1" type="ORF">FSCOSCO3_A023397</name>
</gene>
<dbReference type="AlphaFoldDB" id="A0AAV1Q4K3"/>
<dbReference type="Proteomes" id="UP001314229">
    <property type="component" value="Unassembled WGS sequence"/>
</dbReference>
<protein>
    <submittedName>
        <fullName evidence="1">Uncharacterized protein</fullName>
    </submittedName>
</protein>
<sequence>TVRHCKPFHSDSRVILKPTVEQMIADKSMFLSAARSLWKRRDNSRSTMVSFMASALRRPGFFPQSELIREPPAFVLP</sequence>
<keyword evidence="2" id="KW-1185">Reference proteome</keyword>
<organism evidence="1 2">
    <name type="scientific">Scomber scombrus</name>
    <name type="common">Atlantic mackerel</name>
    <name type="synonym">Scomber vernalis</name>
    <dbReference type="NCBI Taxonomy" id="13677"/>
    <lineage>
        <taxon>Eukaryota</taxon>
        <taxon>Metazoa</taxon>
        <taxon>Chordata</taxon>
        <taxon>Craniata</taxon>
        <taxon>Vertebrata</taxon>
        <taxon>Euteleostomi</taxon>
        <taxon>Actinopterygii</taxon>
        <taxon>Neopterygii</taxon>
        <taxon>Teleostei</taxon>
        <taxon>Neoteleostei</taxon>
        <taxon>Acanthomorphata</taxon>
        <taxon>Pelagiaria</taxon>
        <taxon>Scombriformes</taxon>
        <taxon>Scombridae</taxon>
        <taxon>Scomber</taxon>
    </lineage>
</organism>
<evidence type="ECO:0000313" key="2">
    <source>
        <dbReference type="Proteomes" id="UP001314229"/>
    </source>
</evidence>
<comment type="caution">
    <text evidence="1">The sequence shown here is derived from an EMBL/GenBank/DDBJ whole genome shotgun (WGS) entry which is preliminary data.</text>
</comment>
<accession>A0AAV1Q4K3</accession>
<proteinExistence type="predicted"/>
<evidence type="ECO:0000313" key="1">
    <source>
        <dbReference type="EMBL" id="CAK6978408.1"/>
    </source>
</evidence>
<name>A0AAV1Q4K3_SCOSC</name>
<feature type="non-terminal residue" evidence="1">
    <location>
        <position position="77"/>
    </location>
</feature>
<reference evidence="1 2" key="1">
    <citation type="submission" date="2024-01" db="EMBL/GenBank/DDBJ databases">
        <authorList>
            <person name="Alioto T."/>
            <person name="Alioto T."/>
            <person name="Gomez Garrido J."/>
        </authorList>
    </citation>
    <scope>NUCLEOTIDE SEQUENCE [LARGE SCALE GENOMIC DNA]</scope>
</reference>